<dbReference type="PRINTS" id="PR00111">
    <property type="entry name" value="ABHYDROLASE"/>
</dbReference>
<accession>X1BXL3</accession>
<comment type="caution">
    <text evidence="3">The sequence shown here is derived from an EMBL/GenBank/DDBJ whole genome shotgun (WGS) entry which is preliminary data.</text>
</comment>
<protein>
    <recommendedName>
        <fullName evidence="2">AB hydrolase-1 domain-containing protein</fullName>
    </recommendedName>
</protein>
<dbReference type="InterPro" id="IPR029058">
    <property type="entry name" value="AB_hydrolase_fold"/>
</dbReference>
<dbReference type="InterPro" id="IPR000073">
    <property type="entry name" value="AB_hydrolase_1"/>
</dbReference>
<evidence type="ECO:0000256" key="1">
    <source>
        <dbReference type="ARBA" id="ARBA00022801"/>
    </source>
</evidence>
<evidence type="ECO:0000313" key="3">
    <source>
        <dbReference type="EMBL" id="GAG99770.1"/>
    </source>
</evidence>
<dbReference type="Pfam" id="PF00561">
    <property type="entry name" value="Abhydrolase_1"/>
    <property type="match status" value="1"/>
</dbReference>
<dbReference type="PRINTS" id="PR00412">
    <property type="entry name" value="EPOXHYDRLASE"/>
</dbReference>
<gene>
    <name evidence="3" type="ORF">S01H4_41512</name>
</gene>
<keyword evidence="1" id="KW-0378">Hydrolase</keyword>
<dbReference type="AlphaFoldDB" id="X1BXL3"/>
<organism evidence="3">
    <name type="scientific">marine sediment metagenome</name>
    <dbReference type="NCBI Taxonomy" id="412755"/>
    <lineage>
        <taxon>unclassified sequences</taxon>
        <taxon>metagenomes</taxon>
        <taxon>ecological metagenomes</taxon>
    </lineage>
</organism>
<dbReference type="EMBL" id="BART01022710">
    <property type="protein sequence ID" value="GAG99770.1"/>
    <property type="molecule type" value="Genomic_DNA"/>
</dbReference>
<evidence type="ECO:0000259" key="2">
    <source>
        <dbReference type="Pfam" id="PF00561"/>
    </source>
</evidence>
<dbReference type="SUPFAM" id="SSF53474">
    <property type="entry name" value="alpha/beta-Hydrolases"/>
    <property type="match status" value="1"/>
</dbReference>
<reference evidence="3" key="1">
    <citation type="journal article" date="2014" name="Front. Microbiol.">
        <title>High frequency of phylogenetically diverse reductive dehalogenase-homologous genes in deep subseafloor sedimentary metagenomes.</title>
        <authorList>
            <person name="Kawai M."/>
            <person name="Futagami T."/>
            <person name="Toyoda A."/>
            <person name="Takaki Y."/>
            <person name="Nishi S."/>
            <person name="Hori S."/>
            <person name="Arai W."/>
            <person name="Tsubouchi T."/>
            <person name="Morono Y."/>
            <person name="Uchiyama I."/>
            <person name="Ito T."/>
            <person name="Fujiyama A."/>
            <person name="Inagaki F."/>
            <person name="Takami H."/>
        </authorList>
    </citation>
    <scope>NUCLEOTIDE SEQUENCE</scope>
    <source>
        <strain evidence="3">Expedition CK06-06</strain>
    </source>
</reference>
<proteinExistence type="predicted"/>
<dbReference type="PANTHER" id="PTHR43329">
    <property type="entry name" value="EPOXIDE HYDROLASE"/>
    <property type="match status" value="1"/>
</dbReference>
<sequence length="159" mass="18440">MAEAKERPSIFANIDSELPEEQLSKLFLEAIMEWIEDIEERYIETNGITLHTVIIGEGEPLVLLHGFPDFWYGWKNLVPLIKDKFQLIIPDMRGYNLSDKPEGVENYRIELLIEDIIGLVKELNLKSIFLTGHDWGGVLSWFIAEKYPDKIRKLGIIKI</sequence>
<dbReference type="GO" id="GO:0016787">
    <property type="term" value="F:hydrolase activity"/>
    <property type="evidence" value="ECO:0007669"/>
    <property type="project" value="UniProtKB-KW"/>
</dbReference>
<dbReference type="Gene3D" id="3.40.50.1820">
    <property type="entry name" value="alpha/beta hydrolase"/>
    <property type="match status" value="1"/>
</dbReference>
<name>X1BXL3_9ZZZZ</name>
<dbReference type="InterPro" id="IPR000639">
    <property type="entry name" value="Epox_hydrolase-like"/>
</dbReference>
<feature type="domain" description="AB hydrolase-1" evidence="2">
    <location>
        <begin position="60"/>
        <end position="154"/>
    </location>
</feature>